<dbReference type="GO" id="GO:0044781">
    <property type="term" value="P:bacterial-type flagellum organization"/>
    <property type="evidence" value="ECO:0007669"/>
    <property type="project" value="UniProtKB-UniRule"/>
</dbReference>
<feature type="region of interest" description="Disordered" evidence="6">
    <location>
        <begin position="1"/>
        <end position="32"/>
    </location>
</feature>
<organism evidence="9 10">
    <name type="scientific">Pseudohongiella nitratireducens</name>
    <dbReference type="NCBI Taxonomy" id="1768907"/>
    <lineage>
        <taxon>Bacteria</taxon>
        <taxon>Pseudomonadati</taxon>
        <taxon>Pseudomonadota</taxon>
        <taxon>Gammaproteobacteria</taxon>
        <taxon>Pseudomonadales</taxon>
        <taxon>Pseudohongiellaceae</taxon>
        <taxon>Pseudohongiella</taxon>
    </lineage>
</organism>
<reference evidence="9" key="1">
    <citation type="journal article" date="2014" name="Int. J. Syst. Evol. Microbiol.">
        <title>Complete genome sequence of Corynebacterium casei LMG S-19264T (=DSM 44701T), isolated from a smear-ripened cheese.</title>
        <authorList>
            <consortium name="US DOE Joint Genome Institute (JGI-PGF)"/>
            <person name="Walter F."/>
            <person name="Albersmeier A."/>
            <person name="Kalinowski J."/>
            <person name="Ruckert C."/>
        </authorList>
    </citation>
    <scope>NUCLEOTIDE SEQUENCE</scope>
    <source>
        <strain evidence="9">CGMCC 1.15425</strain>
    </source>
</reference>
<evidence type="ECO:0000313" key="9">
    <source>
        <dbReference type="EMBL" id="GGG57303.1"/>
    </source>
</evidence>
<comment type="caution">
    <text evidence="9">The sequence shown here is derived from an EMBL/GenBank/DDBJ whole genome shotgun (WGS) entry which is preliminary data.</text>
</comment>
<dbReference type="InterPro" id="IPR025963">
    <property type="entry name" value="FLgD_Tudor"/>
</dbReference>
<dbReference type="AlphaFoldDB" id="A0A917GTZ7"/>
<dbReference type="Proteomes" id="UP000627715">
    <property type="component" value="Unassembled WGS sequence"/>
</dbReference>
<dbReference type="RefSeq" id="WP_068813063.1">
    <property type="nucleotide sequence ID" value="NZ_BMIY01000005.1"/>
</dbReference>
<dbReference type="InterPro" id="IPR005648">
    <property type="entry name" value="FlgD"/>
</dbReference>
<evidence type="ECO:0000259" key="7">
    <source>
        <dbReference type="Pfam" id="PF13860"/>
    </source>
</evidence>
<dbReference type="Pfam" id="PF13860">
    <property type="entry name" value="FlgD_ig"/>
    <property type="match status" value="1"/>
</dbReference>
<sequence>METGATSGSNALNKVLGEYAQPEKSAGSGQKDLGRNEFLSLLIAQLENQDPTNPQDNGEFVSQLAQFSALEQSQKMSDSFQQFSSAFQSTQNLQATSLVGRPVHVESDTTFLGDSGSISVLADFDQAVQSSTLRVYTPDGSLLESFELGAQEAGRQEFYWTGTDANDERFPSGDYTFEVTANTPEGSTQMATYLSANVNSVTIENGGSLTLNLAGVGSVPMSEVIQIN</sequence>
<feature type="domain" description="FlgD Tudor-like" evidence="8">
    <location>
        <begin position="91"/>
        <end position="224"/>
    </location>
</feature>
<dbReference type="InterPro" id="IPR025965">
    <property type="entry name" value="FlgD/Vpr_Ig-like"/>
</dbReference>
<comment type="function">
    <text evidence="4 5">Required for flagellar hook formation. May act as a scaffolding protein.</text>
</comment>
<accession>A0A917GTZ7</accession>
<keyword evidence="10" id="KW-1185">Reference proteome</keyword>
<evidence type="ECO:0000256" key="4">
    <source>
        <dbReference type="ARBA" id="ARBA00024746"/>
    </source>
</evidence>
<feature type="domain" description="FlgD/Vpr Ig-like" evidence="7">
    <location>
        <begin position="114"/>
        <end position="183"/>
    </location>
</feature>
<dbReference type="Pfam" id="PF03963">
    <property type="entry name" value="FlgD"/>
    <property type="match status" value="1"/>
</dbReference>
<comment type="similarity">
    <text evidence="1 5">Belongs to the FlgD family.</text>
</comment>
<evidence type="ECO:0000256" key="2">
    <source>
        <dbReference type="ARBA" id="ARBA00016013"/>
    </source>
</evidence>
<protein>
    <recommendedName>
        <fullName evidence="2 5">Basal-body rod modification protein FlgD</fullName>
    </recommendedName>
</protein>
<dbReference type="Pfam" id="PF13861">
    <property type="entry name" value="FLgD_tudor"/>
    <property type="match status" value="1"/>
</dbReference>
<keyword evidence="3 5" id="KW-1005">Bacterial flagellum biogenesis</keyword>
<feature type="compositionally biased region" description="Polar residues" evidence="6">
    <location>
        <begin position="1"/>
        <end position="12"/>
    </location>
</feature>
<evidence type="ECO:0000256" key="6">
    <source>
        <dbReference type="SAM" id="MobiDB-lite"/>
    </source>
</evidence>
<gene>
    <name evidence="9" type="primary">flgD</name>
    <name evidence="9" type="ORF">GCM10011403_13180</name>
</gene>
<reference evidence="9" key="2">
    <citation type="submission" date="2020-09" db="EMBL/GenBank/DDBJ databases">
        <authorList>
            <person name="Sun Q."/>
            <person name="Zhou Y."/>
        </authorList>
    </citation>
    <scope>NUCLEOTIDE SEQUENCE</scope>
    <source>
        <strain evidence="9">CGMCC 1.15425</strain>
    </source>
</reference>
<evidence type="ECO:0000256" key="3">
    <source>
        <dbReference type="ARBA" id="ARBA00022795"/>
    </source>
</evidence>
<evidence type="ECO:0000256" key="1">
    <source>
        <dbReference type="ARBA" id="ARBA00010577"/>
    </source>
</evidence>
<evidence type="ECO:0000313" key="10">
    <source>
        <dbReference type="Proteomes" id="UP000627715"/>
    </source>
</evidence>
<evidence type="ECO:0000256" key="5">
    <source>
        <dbReference type="RuleBase" id="RU362076"/>
    </source>
</evidence>
<dbReference type="EMBL" id="BMIY01000005">
    <property type="protein sequence ID" value="GGG57303.1"/>
    <property type="molecule type" value="Genomic_DNA"/>
</dbReference>
<evidence type="ECO:0000259" key="8">
    <source>
        <dbReference type="Pfam" id="PF13861"/>
    </source>
</evidence>
<proteinExistence type="inferred from homology"/>
<dbReference type="Gene3D" id="2.30.30.910">
    <property type="match status" value="1"/>
</dbReference>
<name>A0A917GTZ7_9GAMM</name>
<dbReference type="OrthoDB" id="9785233at2"/>
<dbReference type="Gene3D" id="2.60.40.4070">
    <property type="match status" value="1"/>
</dbReference>